<evidence type="ECO:0000256" key="1">
    <source>
        <dbReference type="SAM" id="MobiDB-lite"/>
    </source>
</evidence>
<feature type="compositionally biased region" description="Acidic residues" evidence="1">
    <location>
        <begin position="288"/>
        <end position="299"/>
    </location>
</feature>
<evidence type="ECO:0000313" key="2">
    <source>
        <dbReference type="EMBL" id="KAJ3052831.1"/>
    </source>
</evidence>
<keyword evidence="3" id="KW-1185">Reference proteome</keyword>
<proteinExistence type="predicted"/>
<name>A0AAD5SDD3_9FUNG</name>
<feature type="compositionally biased region" description="Low complexity" evidence="1">
    <location>
        <begin position="108"/>
        <end position="140"/>
    </location>
</feature>
<feature type="region of interest" description="Disordered" evidence="1">
    <location>
        <begin position="230"/>
        <end position="407"/>
    </location>
</feature>
<gene>
    <name evidence="2" type="ORF">HK097_005593</name>
</gene>
<reference evidence="2" key="1">
    <citation type="submission" date="2020-05" db="EMBL/GenBank/DDBJ databases">
        <title>Phylogenomic resolution of chytrid fungi.</title>
        <authorList>
            <person name="Stajich J.E."/>
            <person name="Amses K."/>
            <person name="Simmons R."/>
            <person name="Seto K."/>
            <person name="Myers J."/>
            <person name="Bonds A."/>
            <person name="Quandt C.A."/>
            <person name="Barry K."/>
            <person name="Liu P."/>
            <person name="Grigoriev I."/>
            <person name="Longcore J.E."/>
            <person name="James T.Y."/>
        </authorList>
    </citation>
    <scope>NUCLEOTIDE SEQUENCE</scope>
    <source>
        <strain evidence="2">JEL0318</strain>
    </source>
</reference>
<evidence type="ECO:0000313" key="3">
    <source>
        <dbReference type="Proteomes" id="UP001212841"/>
    </source>
</evidence>
<feature type="region of interest" description="Disordered" evidence="1">
    <location>
        <begin position="16"/>
        <end position="44"/>
    </location>
</feature>
<dbReference type="Proteomes" id="UP001212841">
    <property type="component" value="Unassembled WGS sequence"/>
</dbReference>
<feature type="compositionally biased region" description="Basic and acidic residues" evidence="1">
    <location>
        <begin position="374"/>
        <end position="400"/>
    </location>
</feature>
<dbReference type="EMBL" id="JADGJD010000261">
    <property type="protein sequence ID" value="KAJ3052831.1"/>
    <property type="molecule type" value="Genomic_DNA"/>
</dbReference>
<accession>A0AAD5SDD3</accession>
<feature type="compositionally biased region" description="Low complexity" evidence="1">
    <location>
        <begin position="304"/>
        <end position="320"/>
    </location>
</feature>
<protein>
    <submittedName>
        <fullName evidence="2">Uncharacterized protein</fullName>
    </submittedName>
</protein>
<comment type="caution">
    <text evidence="2">The sequence shown here is derived from an EMBL/GenBank/DDBJ whole genome shotgun (WGS) entry which is preliminary data.</text>
</comment>
<feature type="region of interest" description="Disordered" evidence="1">
    <location>
        <begin position="79"/>
        <end position="206"/>
    </location>
</feature>
<feature type="compositionally biased region" description="Basic and acidic residues" evidence="1">
    <location>
        <begin position="182"/>
        <end position="198"/>
    </location>
</feature>
<dbReference type="AlphaFoldDB" id="A0AAD5SDD3"/>
<sequence>MGIPGTPRAAAVADLAGKKRNNAKGPMSPFDEDGELPVSAAPNSNCPKCRSRILGVLRKIHSRVDEKLQRRCEEYKKIQNANSSKETMQFKPSRFAAKPSRNAPPKPLSSSTTPLHNHHTFSFPSSSFPVNITPTSSAPTSPVPDSLISARNCHLAGGPSAIEESPFHSPVATPTVKRKRVVLKDGGSKRDEDGDGKADRRKRPRKSTYFGLDFEAILGDGYLGVRTRRGVNVEEEDGGACAGKGKGREKGKRKGEVEGWVSRGQEVKQDDRRKVKKGKGKVAKKDEREDEEVDLEPVEEPVRVTRGATKKATASAGTGRDAVQKPERKPNAKPTKSRQFQQTDDDKPQPSRPITRNAAKDASQPAEGRQTRSQVKDKDKDKEKGKKKSGGERAMPETRVTRGSRKR</sequence>
<organism evidence="2 3">
    <name type="scientific">Rhizophlyctis rosea</name>
    <dbReference type="NCBI Taxonomy" id="64517"/>
    <lineage>
        <taxon>Eukaryota</taxon>
        <taxon>Fungi</taxon>
        <taxon>Fungi incertae sedis</taxon>
        <taxon>Chytridiomycota</taxon>
        <taxon>Chytridiomycota incertae sedis</taxon>
        <taxon>Chytridiomycetes</taxon>
        <taxon>Rhizophlyctidales</taxon>
        <taxon>Rhizophlyctidaceae</taxon>
        <taxon>Rhizophlyctis</taxon>
    </lineage>
</organism>